<dbReference type="AlphaFoldDB" id="A0A067P6P0"/>
<keyword evidence="4 8" id="KW-1133">Transmembrane helix</keyword>
<feature type="transmembrane region" description="Helical" evidence="8">
    <location>
        <begin position="129"/>
        <end position="148"/>
    </location>
</feature>
<dbReference type="CDD" id="cd06186">
    <property type="entry name" value="NOX_Duox_like_FAD_NADP"/>
    <property type="match status" value="1"/>
</dbReference>
<keyword evidence="3 8" id="KW-0812">Transmembrane</keyword>
<keyword evidence="5" id="KW-0560">Oxidoreductase</keyword>
<evidence type="ECO:0000256" key="3">
    <source>
        <dbReference type="ARBA" id="ARBA00022692"/>
    </source>
</evidence>
<feature type="transmembrane region" description="Helical" evidence="8">
    <location>
        <begin position="199"/>
        <end position="216"/>
    </location>
</feature>
<feature type="transmembrane region" description="Helical" evidence="8">
    <location>
        <begin position="260"/>
        <end position="281"/>
    </location>
</feature>
<dbReference type="FunCoup" id="A0A067P6P0">
    <property type="interactions" value="197"/>
</dbReference>
<dbReference type="SUPFAM" id="SSF52343">
    <property type="entry name" value="Ferredoxin reductase-like, C-terminal NADP-linked domain"/>
    <property type="match status" value="1"/>
</dbReference>
<gene>
    <name evidence="11" type="ORF">JAAARDRAFT_187039</name>
</gene>
<evidence type="ECO:0000256" key="5">
    <source>
        <dbReference type="ARBA" id="ARBA00023002"/>
    </source>
</evidence>
<sequence length="651" mass="71336">MSGFGDAPQIPSSFQIYNSYVEDPKYQRKFTIVWASLAGLVLLLSLPAFYRAIKRGKTFEALLGVREDWKGIYLSVGTPEKDEGLDVVDIGRPETMKRTRGRQLASSLFVRIRGAMLWTIPYLELDVGQILIVVGYLTTVLVCIIRNAPLMSNPNRAGFMALAQLSPVFLLSTKSLHTLPLFSSLPSLSYEKINFLHRWAGRILFLSAAIHGSLWINNHLTFGLPILGQQKEGSGVAAFSVLCLIVLSSMRVVRRWAYQGFFYLHVAGFVAFFITICYHTPFASPWIFPPLAFYGLDLVLRMGRYRVKDALLIHVGSGMTLIDIPDCTSGWSAGQHLRLRIFLPNQHFIESHPLTVMNAPPSTSCLTPPPNSCHPTVDIGYAGLEIGKGMLLGARALGDWTEAVESHMRSELGNGGFVDEKDSDSTPMQTLDGVPIQVMIDGPYGGSSIDLGEYENVLLVAGGSGATYTIGLLDDLVGRVVRLGRRGGERTRLVEFVWCIRSFANIEWFAPILQTISRRACTVPASSFELRISIYVTCLCNPDAVPDIPNSKVLLDERPSVRQLVKGLVHSAPSPSVDVVEIGGVEAEVEKGMKVEVRSADAPREPDGEEVGRVAVCASGPTTLVREARNAVARLGMSGVYVGLQTEVFSM</sequence>
<dbReference type="InterPro" id="IPR039261">
    <property type="entry name" value="FNR_nucleotide-bd"/>
</dbReference>
<evidence type="ECO:0000256" key="2">
    <source>
        <dbReference type="ARBA" id="ARBA00022448"/>
    </source>
</evidence>
<name>A0A067P6P0_9AGAM</name>
<keyword evidence="2" id="KW-0813">Transport</keyword>
<dbReference type="Pfam" id="PF01794">
    <property type="entry name" value="Ferric_reduct"/>
    <property type="match status" value="1"/>
</dbReference>
<dbReference type="EMBL" id="KL197783">
    <property type="protein sequence ID" value="KDQ49465.1"/>
    <property type="molecule type" value="Genomic_DNA"/>
</dbReference>
<dbReference type="SFLD" id="SFLDG01168">
    <property type="entry name" value="Ferric_reductase_subgroup_(FRE"/>
    <property type="match status" value="1"/>
</dbReference>
<dbReference type="GO" id="GO:0006879">
    <property type="term" value="P:intracellular iron ion homeostasis"/>
    <property type="evidence" value="ECO:0007669"/>
    <property type="project" value="TreeGrafter"/>
</dbReference>
<dbReference type="Gene3D" id="3.40.50.80">
    <property type="entry name" value="Nucleotide-binding domain of ferredoxin-NADP reductase (FNR) module"/>
    <property type="match status" value="1"/>
</dbReference>
<dbReference type="PANTHER" id="PTHR32361:SF9">
    <property type="entry name" value="FERRIC REDUCTASE TRANSMEMBRANE COMPONENT 3-RELATED"/>
    <property type="match status" value="1"/>
</dbReference>
<dbReference type="GO" id="GO:0005886">
    <property type="term" value="C:plasma membrane"/>
    <property type="evidence" value="ECO:0007669"/>
    <property type="project" value="TreeGrafter"/>
</dbReference>
<dbReference type="InParanoid" id="A0A067P6P0"/>
<feature type="domain" description="Ferric oxidoreductase" evidence="9">
    <location>
        <begin position="157"/>
        <end position="275"/>
    </location>
</feature>
<evidence type="ECO:0000313" key="12">
    <source>
        <dbReference type="Proteomes" id="UP000027265"/>
    </source>
</evidence>
<evidence type="ECO:0008006" key="13">
    <source>
        <dbReference type="Google" id="ProtNLM"/>
    </source>
</evidence>
<proteinExistence type="predicted"/>
<reference evidence="12" key="1">
    <citation type="journal article" date="2014" name="Proc. Natl. Acad. Sci. U.S.A.">
        <title>Extensive sampling of basidiomycete genomes demonstrates inadequacy of the white-rot/brown-rot paradigm for wood decay fungi.</title>
        <authorList>
            <person name="Riley R."/>
            <person name="Salamov A.A."/>
            <person name="Brown D.W."/>
            <person name="Nagy L.G."/>
            <person name="Floudas D."/>
            <person name="Held B.W."/>
            <person name="Levasseur A."/>
            <person name="Lombard V."/>
            <person name="Morin E."/>
            <person name="Otillar R."/>
            <person name="Lindquist E.A."/>
            <person name="Sun H."/>
            <person name="LaButti K.M."/>
            <person name="Schmutz J."/>
            <person name="Jabbour D."/>
            <person name="Luo H."/>
            <person name="Baker S.E."/>
            <person name="Pisabarro A.G."/>
            <person name="Walton J.D."/>
            <person name="Blanchette R.A."/>
            <person name="Henrissat B."/>
            <person name="Martin F."/>
            <person name="Cullen D."/>
            <person name="Hibbett D.S."/>
            <person name="Grigoriev I.V."/>
        </authorList>
    </citation>
    <scope>NUCLEOTIDE SEQUENCE [LARGE SCALE GENOMIC DNA]</scope>
    <source>
        <strain evidence="12">MUCL 33604</strain>
    </source>
</reference>
<evidence type="ECO:0000256" key="8">
    <source>
        <dbReference type="SAM" id="Phobius"/>
    </source>
</evidence>
<evidence type="ECO:0000256" key="4">
    <source>
        <dbReference type="ARBA" id="ARBA00022989"/>
    </source>
</evidence>
<organism evidence="11 12">
    <name type="scientific">Jaapia argillacea MUCL 33604</name>
    <dbReference type="NCBI Taxonomy" id="933084"/>
    <lineage>
        <taxon>Eukaryota</taxon>
        <taxon>Fungi</taxon>
        <taxon>Dikarya</taxon>
        <taxon>Basidiomycota</taxon>
        <taxon>Agaricomycotina</taxon>
        <taxon>Agaricomycetes</taxon>
        <taxon>Agaricomycetidae</taxon>
        <taxon>Jaapiales</taxon>
        <taxon>Jaapiaceae</taxon>
        <taxon>Jaapia</taxon>
    </lineage>
</organism>
<dbReference type="InterPro" id="IPR013121">
    <property type="entry name" value="Fe_red_NAD-bd_6"/>
</dbReference>
<feature type="domain" description="Ferric reductase NAD binding" evidence="10">
    <location>
        <begin position="454"/>
        <end position="537"/>
    </location>
</feature>
<comment type="subcellular location">
    <subcellularLocation>
        <location evidence="1">Membrane</location>
        <topology evidence="1">Multi-pass membrane protein</topology>
    </subcellularLocation>
</comment>
<evidence type="ECO:0000256" key="1">
    <source>
        <dbReference type="ARBA" id="ARBA00004141"/>
    </source>
</evidence>
<evidence type="ECO:0000256" key="6">
    <source>
        <dbReference type="ARBA" id="ARBA00023065"/>
    </source>
</evidence>
<evidence type="ECO:0000259" key="10">
    <source>
        <dbReference type="Pfam" id="PF08030"/>
    </source>
</evidence>
<feature type="transmembrane region" description="Helical" evidence="8">
    <location>
        <begin position="32"/>
        <end position="50"/>
    </location>
</feature>
<feature type="transmembrane region" description="Helical" evidence="8">
    <location>
        <begin position="236"/>
        <end position="253"/>
    </location>
</feature>
<dbReference type="Proteomes" id="UP000027265">
    <property type="component" value="Unassembled WGS sequence"/>
</dbReference>
<accession>A0A067P6P0</accession>
<evidence type="ECO:0000313" key="11">
    <source>
        <dbReference type="EMBL" id="KDQ49465.1"/>
    </source>
</evidence>
<dbReference type="SFLD" id="SFLDS00052">
    <property type="entry name" value="Ferric_Reductase_Domain"/>
    <property type="match status" value="1"/>
</dbReference>
<dbReference type="InterPro" id="IPR051410">
    <property type="entry name" value="Ferric/Cupric_Reductase"/>
</dbReference>
<keyword evidence="7 8" id="KW-0472">Membrane</keyword>
<dbReference type="Pfam" id="PF08030">
    <property type="entry name" value="NAD_binding_6"/>
    <property type="match status" value="1"/>
</dbReference>
<dbReference type="PANTHER" id="PTHR32361">
    <property type="entry name" value="FERRIC/CUPRIC REDUCTASE TRANSMEMBRANE COMPONENT"/>
    <property type="match status" value="1"/>
</dbReference>
<feature type="transmembrane region" description="Helical" evidence="8">
    <location>
        <begin position="104"/>
        <end position="123"/>
    </location>
</feature>
<dbReference type="GO" id="GO:0006826">
    <property type="term" value="P:iron ion transport"/>
    <property type="evidence" value="ECO:0007669"/>
    <property type="project" value="TreeGrafter"/>
</dbReference>
<dbReference type="InterPro" id="IPR013130">
    <property type="entry name" value="Fe3_Rdtase_TM_dom"/>
</dbReference>
<dbReference type="HOGENOM" id="CLU_017408_2_0_1"/>
<evidence type="ECO:0000259" key="9">
    <source>
        <dbReference type="Pfam" id="PF01794"/>
    </source>
</evidence>
<keyword evidence="6" id="KW-0406">Ion transport</keyword>
<dbReference type="GO" id="GO:0000293">
    <property type="term" value="F:ferric-chelate reductase activity"/>
    <property type="evidence" value="ECO:0007669"/>
    <property type="project" value="UniProtKB-ARBA"/>
</dbReference>
<protein>
    <recommendedName>
        <fullName evidence="13">FAD-binding FR-type domain-containing protein</fullName>
    </recommendedName>
</protein>
<evidence type="ECO:0000256" key="7">
    <source>
        <dbReference type="ARBA" id="ARBA00023136"/>
    </source>
</evidence>
<dbReference type="GO" id="GO:0015677">
    <property type="term" value="P:copper ion import"/>
    <property type="evidence" value="ECO:0007669"/>
    <property type="project" value="TreeGrafter"/>
</dbReference>
<dbReference type="STRING" id="933084.A0A067P6P0"/>
<dbReference type="OrthoDB" id="3944240at2759"/>
<keyword evidence="12" id="KW-1185">Reference proteome</keyword>